<dbReference type="Pfam" id="PF00106">
    <property type="entry name" value="adh_short"/>
    <property type="match status" value="1"/>
</dbReference>
<dbReference type="PANTHER" id="PTHR43976">
    <property type="entry name" value="SHORT CHAIN DEHYDROGENASE"/>
    <property type="match status" value="1"/>
</dbReference>
<keyword evidence="5" id="KW-1185">Reference proteome</keyword>
<dbReference type="AlphaFoldDB" id="A0AAD6YLL5"/>
<gene>
    <name evidence="4" type="ORF">GGX14DRAFT_299264</name>
</gene>
<dbReference type="EMBL" id="JARJCW010000006">
    <property type="protein sequence ID" value="KAJ7223152.1"/>
    <property type="molecule type" value="Genomic_DNA"/>
</dbReference>
<dbReference type="PANTHER" id="PTHR43976:SF16">
    <property type="entry name" value="SHORT-CHAIN DEHYDROGENASE_REDUCTASE FAMILY PROTEIN"/>
    <property type="match status" value="1"/>
</dbReference>
<evidence type="ECO:0000256" key="2">
    <source>
        <dbReference type="ARBA" id="ARBA00023002"/>
    </source>
</evidence>
<dbReference type="PRINTS" id="PR00081">
    <property type="entry name" value="GDHRDH"/>
</dbReference>
<evidence type="ECO:0000313" key="4">
    <source>
        <dbReference type="EMBL" id="KAJ7223152.1"/>
    </source>
</evidence>
<dbReference type="InterPro" id="IPR036291">
    <property type="entry name" value="NAD(P)-bd_dom_sf"/>
</dbReference>
<proteinExistence type="inferred from homology"/>
<accession>A0AAD6YLL5</accession>
<reference evidence="4" key="1">
    <citation type="submission" date="2023-03" db="EMBL/GenBank/DDBJ databases">
        <title>Massive genome expansion in bonnet fungi (Mycena s.s.) driven by repeated elements and novel gene families across ecological guilds.</title>
        <authorList>
            <consortium name="Lawrence Berkeley National Laboratory"/>
            <person name="Harder C.B."/>
            <person name="Miyauchi S."/>
            <person name="Viragh M."/>
            <person name="Kuo A."/>
            <person name="Thoen E."/>
            <person name="Andreopoulos B."/>
            <person name="Lu D."/>
            <person name="Skrede I."/>
            <person name="Drula E."/>
            <person name="Henrissat B."/>
            <person name="Morin E."/>
            <person name="Kohler A."/>
            <person name="Barry K."/>
            <person name="LaButti K."/>
            <person name="Morin E."/>
            <person name="Salamov A."/>
            <person name="Lipzen A."/>
            <person name="Mereny Z."/>
            <person name="Hegedus B."/>
            <person name="Baldrian P."/>
            <person name="Stursova M."/>
            <person name="Weitz H."/>
            <person name="Taylor A."/>
            <person name="Grigoriev I.V."/>
            <person name="Nagy L.G."/>
            <person name="Martin F."/>
            <person name="Kauserud H."/>
        </authorList>
    </citation>
    <scope>NUCLEOTIDE SEQUENCE</scope>
    <source>
        <strain evidence="4">9144</strain>
    </source>
</reference>
<evidence type="ECO:0000256" key="3">
    <source>
        <dbReference type="RuleBase" id="RU000363"/>
    </source>
</evidence>
<keyword evidence="2" id="KW-0560">Oxidoreductase</keyword>
<dbReference type="InterPro" id="IPR051911">
    <property type="entry name" value="SDR_oxidoreductase"/>
</dbReference>
<dbReference type="Gene3D" id="3.40.50.720">
    <property type="entry name" value="NAD(P)-binding Rossmann-like Domain"/>
    <property type="match status" value="1"/>
</dbReference>
<comment type="caution">
    <text evidence="4">The sequence shown here is derived from an EMBL/GenBank/DDBJ whole genome shotgun (WGS) entry which is preliminary data.</text>
</comment>
<dbReference type="Proteomes" id="UP001219525">
    <property type="component" value="Unassembled WGS sequence"/>
</dbReference>
<organism evidence="4 5">
    <name type="scientific">Mycena pura</name>
    <dbReference type="NCBI Taxonomy" id="153505"/>
    <lineage>
        <taxon>Eukaryota</taxon>
        <taxon>Fungi</taxon>
        <taxon>Dikarya</taxon>
        <taxon>Basidiomycota</taxon>
        <taxon>Agaricomycotina</taxon>
        <taxon>Agaricomycetes</taxon>
        <taxon>Agaricomycetidae</taxon>
        <taxon>Agaricales</taxon>
        <taxon>Marasmiineae</taxon>
        <taxon>Mycenaceae</taxon>
        <taxon>Mycena</taxon>
    </lineage>
</organism>
<dbReference type="InterPro" id="IPR002347">
    <property type="entry name" value="SDR_fam"/>
</dbReference>
<name>A0AAD6YLL5_9AGAR</name>
<dbReference type="SUPFAM" id="SSF51735">
    <property type="entry name" value="NAD(P)-binding Rossmann-fold domains"/>
    <property type="match status" value="1"/>
</dbReference>
<dbReference type="GO" id="GO:0016491">
    <property type="term" value="F:oxidoreductase activity"/>
    <property type="evidence" value="ECO:0007669"/>
    <property type="project" value="UniProtKB-KW"/>
</dbReference>
<protein>
    <submittedName>
        <fullName evidence="4">Uncharacterized protein</fullName>
    </submittedName>
</protein>
<comment type="similarity">
    <text evidence="1 3">Belongs to the short-chain dehydrogenases/reductases (SDR) family.</text>
</comment>
<evidence type="ECO:0000256" key="1">
    <source>
        <dbReference type="ARBA" id="ARBA00006484"/>
    </source>
</evidence>
<evidence type="ECO:0000313" key="5">
    <source>
        <dbReference type="Proteomes" id="UP001219525"/>
    </source>
</evidence>
<sequence length="185" mass="20656">GFGLLMAKKALRNGDKVVATLRKPEVISDLAAEYTKDQLIILKLDVTKPDEINAGFEAAKKVFGRIDVVYNNAGFGIIHEVEDANEANARLMFEARIIIASVNFWGQVKVMQQTVRFFREVNNPPGGLLLNMSSMLGLEVTPAAGFYCTLKFAMEAITDTFYKELDPAWNIKMVMLCPGWFKSEL</sequence>
<feature type="non-terminal residue" evidence="4">
    <location>
        <position position="1"/>
    </location>
</feature>
<dbReference type="PRINTS" id="PR00080">
    <property type="entry name" value="SDRFAMILY"/>
</dbReference>
<feature type="non-terminal residue" evidence="4">
    <location>
        <position position="185"/>
    </location>
</feature>